<evidence type="ECO:0000256" key="2">
    <source>
        <dbReference type="ARBA" id="ARBA00004324"/>
    </source>
</evidence>
<dbReference type="InterPro" id="IPR024367">
    <property type="entry name" value="FTO_cat_dom"/>
</dbReference>
<comment type="catalytic activity">
    <reaction evidence="21">
        <text>a 5'-end (N(7)-methyl 5'-triphosphoguanosine)-(N(6),2'-O-dimethyladenosine) in U6 snRNA + 2-oxoglutarate + O2 = a 5'-end (N(7)-methyl 5'-triphosphoguanosine)-(2'-O-methyladenosine) in U6 snRNA + formaldehyde + succinate + CO2</text>
        <dbReference type="Rhea" id="RHEA:57904"/>
        <dbReference type="Rhea" id="RHEA-COMP:15030"/>
        <dbReference type="Rhea" id="RHEA-COMP:15031"/>
        <dbReference type="ChEBI" id="CHEBI:15379"/>
        <dbReference type="ChEBI" id="CHEBI:16526"/>
        <dbReference type="ChEBI" id="CHEBI:16810"/>
        <dbReference type="ChEBI" id="CHEBI:16842"/>
        <dbReference type="ChEBI" id="CHEBI:30031"/>
        <dbReference type="ChEBI" id="CHEBI:85958"/>
        <dbReference type="ChEBI" id="CHEBI:85959"/>
    </reaction>
</comment>
<comment type="cofactor">
    <cofactor evidence="1">
        <name>Fe(2+)</name>
        <dbReference type="ChEBI" id="CHEBI:29033"/>
    </cofactor>
</comment>
<dbReference type="GO" id="GO:0016607">
    <property type="term" value="C:nuclear speck"/>
    <property type="evidence" value="ECO:0007669"/>
    <property type="project" value="UniProtKB-SubCell"/>
</dbReference>
<dbReference type="Gene3D" id="1.20.58.1470">
    <property type="entry name" value="FTO C-terminal domain"/>
    <property type="match status" value="1"/>
</dbReference>
<comment type="subcellular location">
    <subcellularLocation>
        <location evidence="3">Cytoplasm</location>
    </subcellularLocation>
    <subcellularLocation>
        <location evidence="2">Nucleus speckle</location>
    </subcellularLocation>
</comment>
<evidence type="ECO:0000256" key="11">
    <source>
        <dbReference type="ARBA" id="ARBA00023004"/>
    </source>
</evidence>
<comment type="catalytic activity">
    <reaction evidence="20">
        <text>an N(6)-methyladenosine in mRNA + 2-oxoglutarate + O2 = an adenosine in mRNA + formaldehyde + succinate + CO2</text>
        <dbReference type="Rhea" id="RHEA:49520"/>
        <dbReference type="Rhea" id="RHEA-COMP:12414"/>
        <dbReference type="Rhea" id="RHEA-COMP:12417"/>
        <dbReference type="ChEBI" id="CHEBI:15379"/>
        <dbReference type="ChEBI" id="CHEBI:16526"/>
        <dbReference type="ChEBI" id="CHEBI:16810"/>
        <dbReference type="ChEBI" id="CHEBI:16842"/>
        <dbReference type="ChEBI" id="CHEBI:30031"/>
        <dbReference type="ChEBI" id="CHEBI:74411"/>
        <dbReference type="ChEBI" id="CHEBI:74449"/>
        <dbReference type="EC" id="1.14.11.53"/>
    </reaction>
</comment>
<evidence type="ECO:0000256" key="9">
    <source>
        <dbReference type="ARBA" id="ARBA00022964"/>
    </source>
</evidence>
<dbReference type="GO" id="GO:1990931">
    <property type="term" value="F:mRNA N6-methyladenosine dioxygenase activity"/>
    <property type="evidence" value="ECO:0007669"/>
    <property type="project" value="UniProtKB-EC"/>
</dbReference>
<evidence type="ECO:0000259" key="24">
    <source>
        <dbReference type="SMART" id="SM01223"/>
    </source>
</evidence>
<evidence type="ECO:0000256" key="8">
    <source>
        <dbReference type="ARBA" id="ARBA00022723"/>
    </source>
</evidence>
<evidence type="ECO:0000256" key="13">
    <source>
        <dbReference type="ARBA" id="ARBA00030404"/>
    </source>
</evidence>
<evidence type="ECO:0000256" key="17">
    <source>
        <dbReference type="ARBA" id="ARBA00032950"/>
    </source>
</evidence>
<dbReference type="PANTHER" id="PTHR31291:SF2">
    <property type="entry name" value="ALPHA-KETOGLUTARATE-DEPENDENT DIOXYGENASE FTO"/>
    <property type="match status" value="1"/>
</dbReference>
<evidence type="ECO:0000256" key="19">
    <source>
        <dbReference type="ARBA" id="ARBA00047457"/>
    </source>
</evidence>
<proteinExistence type="evidence at transcript level"/>
<sequence length="485" mass="56901">MNPRMKRKIPRIPLVTSEGEVAGQLALPIRKQKLLSAVKETQVKFLSPVDTDYKALVAENYDNFVVQPGTELSSELHTRLQQGFETLLTNGYLYQHRIRFRNKTVMTPVSRTLIGEPGMTYRYLNLRLFALPWTFDDKKKLSDVEKACNAFYELNTYFKDHVNKLITEKFASSTGRKIDETDDSLKTIIQRNTEFKATILNYMDPSEIRLKQEPYYNMGDIAVSWHKDESLVDGSTVAVYNHVPMEARQDCSKWKVGLKVAWDITTPAVCTPLNNKDCYYMLDTMNDTHQHCVIAGTLPRYSSTHRVVESSDSTLCYIQQRCQTALDNIGYKDQIPYLKSLETDVLQLIEEIHSEIEFEWLRQFWMQGTQHSQERQYWLKPMEQLQEDWKTMELMTKLMIDIVVKKKDQSHMIAKILLPSLVERNELRNEWMNRYSEKEFYHIPEEHRPIYEPCWTDANSEMPLPFDLSQHIDIIQECMDTNDSQ</sequence>
<evidence type="ECO:0000256" key="22">
    <source>
        <dbReference type="ARBA" id="ARBA00049056"/>
    </source>
</evidence>
<keyword evidence="9 25" id="KW-0223">Dioxygenase</keyword>
<organism evidence="25">
    <name type="scientific">Saccoglossus kowalevskii</name>
    <name type="common">Acorn worm</name>
    <dbReference type="NCBI Taxonomy" id="10224"/>
    <lineage>
        <taxon>Eukaryota</taxon>
        <taxon>Metazoa</taxon>
        <taxon>Hemichordata</taxon>
        <taxon>Enteropneusta</taxon>
        <taxon>Harrimaniidae</taxon>
        <taxon>Saccoglossus</taxon>
    </lineage>
</organism>
<evidence type="ECO:0000256" key="5">
    <source>
        <dbReference type="ARBA" id="ARBA00012931"/>
    </source>
</evidence>
<dbReference type="GO" id="GO:0008198">
    <property type="term" value="F:ferrous iron binding"/>
    <property type="evidence" value="ECO:0007669"/>
    <property type="project" value="TreeGrafter"/>
</dbReference>
<dbReference type="GO" id="GO:0005737">
    <property type="term" value="C:cytoplasm"/>
    <property type="evidence" value="ECO:0007669"/>
    <property type="project" value="UniProtKB-SubCell"/>
</dbReference>
<keyword evidence="11" id="KW-0408">Iron</keyword>
<evidence type="ECO:0000256" key="12">
    <source>
        <dbReference type="ARBA" id="ARBA00023242"/>
    </source>
</evidence>
<dbReference type="Pfam" id="PF12934">
    <property type="entry name" value="FTO_CTD"/>
    <property type="match status" value="1"/>
</dbReference>
<dbReference type="InterPro" id="IPR037151">
    <property type="entry name" value="AlkB-like_sf"/>
</dbReference>
<reference evidence="25" key="1">
    <citation type="journal article" date="2015" name="Nature">
        <title>Hemichordate genomes and deuterostome origins.</title>
        <authorList>
            <person name="Simakov O."/>
            <person name="Kawashima T."/>
            <person name="Marletaz F."/>
            <person name="Jenkins J."/>
            <person name="Koyanagi R."/>
            <person name="Mitros T."/>
            <person name="Hisata K."/>
            <person name="Bredeson J."/>
            <person name="Shoguchi E."/>
            <person name="Gyoja F."/>
            <person name="Yue J.X."/>
            <person name="Chen Y.C."/>
            <person name="Freeman R.M.Jr."/>
            <person name="Sasaki A."/>
            <person name="Hikosaka-Katayama T."/>
            <person name="Sato A."/>
            <person name="Fujie M."/>
            <person name="Baughman K.W."/>
            <person name="Levine J."/>
            <person name="Gonzalez P."/>
            <person name="Cameron C."/>
            <person name="Fritzenwanker J.H."/>
            <person name="Pani A.M."/>
            <person name="Goto H."/>
            <person name="Kanda M."/>
            <person name="Arakaki N."/>
            <person name="Yamasaki S."/>
            <person name="Qu J."/>
            <person name="Cree A."/>
            <person name="Ding Y."/>
            <person name="Dinh H.H."/>
            <person name="Dugan S."/>
            <person name="Holder M."/>
            <person name="Jhangiani S.N."/>
            <person name="Kovar C.L."/>
            <person name="Lee S.L."/>
            <person name="Lewis L.R."/>
            <person name="Morton D."/>
            <person name="Nazareth L.V."/>
            <person name="Okwuonu G."/>
            <person name="Santibanez J."/>
            <person name="Chen R."/>
            <person name="Richards S."/>
            <person name="Muzny D.M."/>
            <person name="Gillis A."/>
            <person name="Peshkin L."/>
            <person name="Wu M."/>
            <person name="Humphreys T."/>
            <person name="Su Y.H."/>
            <person name="Putnam N.H."/>
            <person name="Schmutz J."/>
            <person name="Fujiyama A."/>
            <person name="Yu J.K."/>
            <person name="Tagawa K."/>
            <person name="Worley K.C."/>
            <person name="Gibbs R.A."/>
            <person name="Kirschner M.W."/>
            <person name="Lowe C.J."/>
            <person name="Satoh N."/>
            <person name="Rokhsar D.S."/>
            <person name="Gerhart J."/>
        </authorList>
    </citation>
    <scope>NUCLEOTIDE SEQUENCE</scope>
</reference>
<comment type="similarity">
    <text evidence="4">Belongs to the fto family.</text>
</comment>
<feature type="domain" description="Alpha-ketoglutarate-dependent dioxygenase FTO catalytic" evidence="24">
    <location>
        <begin position="50"/>
        <end position="310"/>
    </location>
</feature>
<keyword evidence="12" id="KW-0539">Nucleus</keyword>
<evidence type="ECO:0000256" key="3">
    <source>
        <dbReference type="ARBA" id="ARBA00004496"/>
    </source>
</evidence>
<dbReference type="InterPro" id="IPR024366">
    <property type="entry name" value="FTO_C"/>
</dbReference>
<keyword evidence="7" id="KW-0963">Cytoplasm</keyword>
<evidence type="ECO:0000313" key="25">
    <source>
        <dbReference type="EMBL" id="ALR88588.1"/>
    </source>
</evidence>
<evidence type="ECO:0000256" key="6">
    <source>
        <dbReference type="ARBA" id="ARBA00013477"/>
    </source>
</evidence>
<comment type="catalytic activity">
    <reaction evidence="23">
        <text>a 5'-end (N(7)-methyl 5'-triphosphoguanosine)-(N(6),2'-O-dimethyladenosine) in mRNA + 2-oxoglutarate + O2 = a 5'-end (N(7)-methyl 5'-triphosphoguanosine)-(2'-O-methyladenosine) in mRNA + formaldehyde + succinate + CO2</text>
        <dbReference type="Rhea" id="RHEA:57896"/>
        <dbReference type="Rhea" id="RHEA-COMP:11518"/>
        <dbReference type="Rhea" id="RHEA-COMP:11519"/>
        <dbReference type="ChEBI" id="CHEBI:15379"/>
        <dbReference type="ChEBI" id="CHEBI:16526"/>
        <dbReference type="ChEBI" id="CHEBI:16810"/>
        <dbReference type="ChEBI" id="CHEBI:16842"/>
        <dbReference type="ChEBI" id="CHEBI:30031"/>
        <dbReference type="ChEBI" id="CHEBI:85958"/>
        <dbReference type="ChEBI" id="CHEBI:85959"/>
    </reaction>
</comment>
<evidence type="ECO:0000256" key="18">
    <source>
        <dbReference type="ARBA" id="ARBA00046452"/>
    </source>
</evidence>
<evidence type="ECO:0000256" key="10">
    <source>
        <dbReference type="ARBA" id="ARBA00023002"/>
    </source>
</evidence>
<dbReference type="GO" id="GO:0040014">
    <property type="term" value="P:regulation of multicellular organism growth"/>
    <property type="evidence" value="ECO:0007669"/>
    <property type="project" value="InterPro"/>
</dbReference>
<evidence type="ECO:0000256" key="16">
    <source>
        <dbReference type="ARBA" id="ARBA00032169"/>
    </source>
</evidence>
<evidence type="ECO:0000256" key="15">
    <source>
        <dbReference type="ARBA" id="ARBA00030557"/>
    </source>
</evidence>
<dbReference type="InterPro" id="IPR032868">
    <property type="entry name" value="FTO"/>
</dbReference>
<evidence type="ECO:0000256" key="14">
    <source>
        <dbReference type="ARBA" id="ARBA00030546"/>
    </source>
</evidence>
<dbReference type="GO" id="GO:0042245">
    <property type="term" value="P:RNA repair"/>
    <property type="evidence" value="ECO:0007669"/>
    <property type="project" value="InterPro"/>
</dbReference>
<protein>
    <recommendedName>
        <fullName evidence="6">Alpha-ketoglutarate-dependent dioxygenase FTO</fullName>
        <ecNumber evidence="5">1.14.11.53</ecNumber>
    </recommendedName>
    <alternativeName>
        <fullName evidence="13">U6 small nuclear RNA (2'-O-methyladenosine-N(6)-)-demethylase FTO</fullName>
    </alternativeName>
    <alternativeName>
        <fullName evidence="14">U6 small nuclear RNA N(6)-methyladenosine-demethylase FTO</fullName>
    </alternativeName>
    <alternativeName>
        <fullName evidence="16">mRNA (2'-O-methyladenosine-N(6)-)-demethylase FTO</fullName>
    </alternativeName>
    <alternativeName>
        <fullName evidence="17">mRNA N(6)-methyladenosine demethylase FTO</fullName>
    </alternativeName>
    <alternativeName>
        <fullName evidence="15">tRNA N1-methyl adenine demethylase FTO</fullName>
    </alternativeName>
</protein>
<dbReference type="Gene3D" id="2.60.120.590">
    <property type="entry name" value="Alpha-ketoglutarate-dependent dioxygenase AlkB-like"/>
    <property type="match status" value="1"/>
</dbReference>
<comment type="catalytic activity">
    <reaction evidence="22">
        <text>N(6)-methyladenosine in U6 snRNA + 2-oxoglutarate + O2 = adenosine in U6 snRNA + formaldehyde + succinate + CO2</text>
        <dbReference type="Rhea" id="RHEA:57900"/>
        <dbReference type="Rhea" id="RHEA-COMP:13573"/>
        <dbReference type="Rhea" id="RHEA-COMP:13574"/>
        <dbReference type="ChEBI" id="CHEBI:15379"/>
        <dbReference type="ChEBI" id="CHEBI:16526"/>
        <dbReference type="ChEBI" id="CHEBI:16810"/>
        <dbReference type="ChEBI" id="CHEBI:16842"/>
        <dbReference type="ChEBI" id="CHEBI:30031"/>
        <dbReference type="ChEBI" id="CHEBI:74411"/>
        <dbReference type="ChEBI" id="CHEBI:74449"/>
    </reaction>
</comment>
<dbReference type="PANTHER" id="PTHR31291">
    <property type="entry name" value="ALPHA-KETOGLUTARATE-DEPENDENT DIOXYGENASE FTO"/>
    <property type="match status" value="1"/>
</dbReference>
<dbReference type="AlphaFoldDB" id="A0A0U2U2H3"/>
<dbReference type="Pfam" id="PF12933">
    <property type="entry name" value="FTO_NTD"/>
    <property type="match status" value="1"/>
</dbReference>
<keyword evidence="8" id="KW-0479">Metal-binding</keyword>
<dbReference type="SMART" id="SM01223">
    <property type="entry name" value="FTO_NTD"/>
    <property type="match status" value="1"/>
</dbReference>
<dbReference type="EC" id="1.14.11.53" evidence="5"/>
<comment type="subunit">
    <text evidence="18">Monomer. May also exist as homodimer.</text>
</comment>
<dbReference type="EMBL" id="KT876090">
    <property type="protein sequence ID" value="ALR88588.1"/>
    <property type="molecule type" value="mRNA"/>
</dbReference>
<accession>A0A0U2U2H3</accession>
<dbReference type="GO" id="GO:0035516">
    <property type="term" value="F:broad specificity oxidative DNA demethylase activity"/>
    <property type="evidence" value="ECO:0007669"/>
    <property type="project" value="InterPro"/>
</dbReference>
<dbReference type="GO" id="GO:0006307">
    <property type="term" value="P:DNA alkylation repair"/>
    <property type="evidence" value="ECO:0007669"/>
    <property type="project" value="InterPro"/>
</dbReference>
<name>A0A0U2U2H3_SACKO</name>
<keyword evidence="10" id="KW-0560">Oxidoreductase</keyword>
<evidence type="ECO:0000256" key="7">
    <source>
        <dbReference type="ARBA" id="ARBA00022490"/>
    </source>
</evidence>
<evidence type="ECO:0000256" key="4">
    <source>
        <dbReference type="ARBA" id="ARBA00006264"/>
    </source>
</evidence>
<evidence type="ECO:0000256" key="23">
    <source>
        <dbReference type="ARBA" id="ARBA00049565"/>
    </source>
</evidence>
<dbReference type="InterPro" id="IPR038413">
    <property type="entry name" value="FTO_C_sf"/>
</dbReference>
<dbReference type="OrthoDB" id="46257at2759"/>
<evidence type="ECO:0000256" key="21">
    <source>
        <dbReference type="ARBA" id="ARBA00048582"/>
    </source>
</evidence>
<evidence type="ECO:0000256" key="1">
    <source>
        <dbReference type="ARBA" id="ARBA00001954"/>
    </source>
</evidence>
<comment type="catalytic activity">
    <reaction evidence="19">
        <text>an N(1)-methyladenosine in tRNA + 2-oxoglutarate + O2 = an adenosine in tRNA + formaldehyde + succinate + CO2</text>
        <dbReference type="Rhea" id="RHEA:54576"/>
        <dbReference type="Rhea" id="RHEA-COMP:10242"/>
        <dbReference type="Rhea" id="RHEA-COMP:12312"/>
        <dbReference type="ChEBI" id="CHEBI:15379"/>
        <dbReference type="ChEBI" id="CHEBI:16526"/>
        <dbReference type="ChEBI" id="CHEBI:16810"/>
        <dbReference type="ChEBI" id="CHEBI:16842"/>
        <dbReference type="ChEBI" id="CHEBI:30031"/>
        <dbReference type="ChEBI" id="CHEBI:74411"/>
        <dbReference type="ChEBI" id="CHEBI:74491"/>
    </reaction>
</comment>
<evidence type="ECO:0000256" key="20">
    <source>
        <dbReference type="ARBA" id="ARBA00048158"/>
    </source>
</evidence>